<gene>
    <name evidence="4" type="ORF">S03H2_21019</name>
</gene>
<comment type="caution">
    <text evidence="4">The sequence shown here is derived from an EMBL/GenBank/DDBJ whole genome shotgun (WGS) entry which is preliminary data.</text>
</comment>
<dbReference type="InterPro" id="IPR028877">
    <property type="entry name" value="Ribosomal_eL20"/>
</dbReference>
<name>X1F9Y4_9ZZZZ</name>
<dbReference type="HAMAP" id="MF_00273">
    <property type="entry name" value="Ribosomal_eL20"/>
    <property type="match status" value="1"/>
</dbReference>
<evidence type="ECO:0000313" key="4">
    <source>
        <dbReference type="EMBL" id="GAH41782.1"/>
    </source>
</evidence>
<dbReference type="SUPFAM" id="SSF160374">
    <property type="entry name" value="RplX-like"/>
    <property type="match status" value="1"/>
</dbReference>
<feature type="domain" description="Large ribosomal subunit protein eL20" evidence="3">
    <location>
        <begin position="8"/>
        <end position="62"/>
    </location>
</feature>
<organism evidence="4">
    <name type="scientific">marine sediment metagenome</name>
    <dbReference type="NCBI Taxonomy" id="412755"/>
    <lineage>
        <taxon>unclassified sequences</taxon>
        <taxon>metagenomes</taxon>
        <taxon>ecological metagenomes</taxon>
    </lineage>
</organism>
<evidence type="ECO:0000256" key="2">
    <source>
        <dbReference type="ARBA" id="ARBA00023274"/>
    </source>
</evidence>
<accession>X1F9Y4</accession>
<dbReference type="NCBIfam" id="NF001981">
    <property type="entry name" value="PRK00773.1-1"/>
    <property type="match status" value="1"/>
</dbReference>
<reference evidence="4" key="1">
    <citation type="journal article" date="2014" name="Front. Microbiol.">
        <title>High frequency of phylogenetically diverse reductive dehalogenase-homologous genes in deep subseafloor sedimentary metagenomes.</title>
        <authorList>
            <person name="Kawai M."/>
            <person name="Futagami T."/>
            <person name="Toyoda A."/>
            <person name="Takaki Y."/>
            <person name="Nishi S."/>
            <person name="Hori S."/>
            <person name="Arai W."/>
            <person name="Tsubouchi T."/>
            <person name="Morono Y."/>
            <person name="Uchiyama I."/>
            <person name="Ito T."/>
            <person name="Fujiyama A."/>
            <person name="Inagaki F."/>
            <person name="Takami H."/>
        </authorList>
    </citation>
    <scope>NUCLEOTIDE SEQUENCE</scope>
    <source>
        <strain evidence="4">Expedition CK06-06</strain>
    </source>
</reference>
<evidence type="ECO:0000256" key="1">
    <source>
        <dbReference type="ARBA" id="ARBA00022980"/>
    </source>
</evidence>
<proteinExistence type="inferred from homology"/>
<dbReference type="InterPro" id="IPR023573">
    <property type="entry name" value="Ribosomal_eL20_dom"/>
</dbReference>
<keyword evidence="1" id="KW-0689">Ribosomal protein</keyword>
<sequence length="79" mass="9481">MTERERTIKIYRIIGTYKKKHKKYLFRKEVRALSEENALEKALTKVTSIGILRRQINIQEIKVISPEECKDYLIRELSE</sequence>
<dbReference type="GO" id="GO:0005840">
    <property type="term" value="C:ribosome"/>
    <property type="evidence" value="ECO:0007669"/>
    <property type="project" value="UniProtKB-KW"/>
</dbReference>
<dbReference type="AlphaFoldDB" id="X1F9Y4"/>
<dbReference type="GO" id="GO:0003735">
    <property type="term" value="F:structural constituent of ribosome"/>
    <property type="evidence" value="ECO:0007669"/>
    <property type="project" value="InterPro"/>
</dbReference>
<evidence type="ECO:0000259" key="3">
    <source>
        <dbReference type="Pfam" id="PF01775"/>
    </source>
</evidence>
<dbReference type="GO" id="GO:1990904">
    <property type="term" value="C:ribonucleoprotein complex"/>
    <property type="evidence" value="ECO:0007669"/>
    <property type="project" value="UniProtKB-KW"/>
</dbReference>
<dbReference type="Gene3D" id="3.10.20.10">
    <property type="match status" value="1"/>
</dbReference>
<dbReference type="GO" id="GO:0006412">
    <property type="term" value="P:translation"/>
    <property type="evidence" value="ECO:0007669"/>
    <property type="project" value="InterPro"/>
</dbReference>
<protein>
    <recommendedName>
        <fullName evidence="3">Large ribosomal subunit protein eL20 domain-containing protein</fullName>
    </recommendedName>
</protein>
<dbReference type="EMBL" id="BARU01011147">
    <property type="protein sequence ID" value="GAH41782.1"/>
    <property type="molecule type" value="Genomic_DNA"/>
</dbReference>
<dbReference type="Pfam" id="PF01775">
    <property type="entry name" value="Ribosomal_L18A"/>
    <property type="match status" value="1"/>
</dbReference>
<keyword evidence="2" id="KW-0687">Ribonucleoprotein</keyword>